<keyword evidence="6 9" id="KW-1133">Transmembrane helix</keyword>
<dbReference type="InterPro" id="IPR017871">
    <property type="entry name" value="ABC_transporter-like_CS"/>
</dbReference>
<keyword evidence="3 9" id="KW-0812">Transmembrane</keyword>
<evidence type="ECO:0000256" key="3">
    <source>
        <dbReference type="ARBA" id="ARBA00022692"/>
    </source>
</evidence>
<protein>
    <submittedName>
        <fullName evidence="11">ATP-binding protein cassette protein subfamily G, member 4</fullName>
    </submittedName>
</protein>
<feature type="transmembrane region" description="Helical" evidence="9">
    <location>
        <begin position="455"/>
        <end position="473"/>
    </location>
</feature>
<evidence type="ECO:0000313" key="11">
    <source>
        <dbReference type="EMBL" id="EPY31932.1"/>
    </source>
</evidence>
<evidence type="ECO:0000313" key="12">
    <source>
        <dbReference type="Proteomes" id="UP000015354"/>
    </source>
</evidence>
<evidence type="ECO:0000259" key="10">
    <source>
        <dbReference type="PROSITE" id="PS50893"/>
    </source>
</evidence>
<accession>S9UM64</accession>
<feature type="transmembrane region" description="Helical" evidence="9">
    <location>
        <begin position="595"/>
        <end position="619"/>
    </location>
</feature>
<dbReference type="Proteomes" id="UP000015354">
    <property type="component" value="Unassembled WGS sequence"/>
</dbReference>
<dbReference type="PANTHER" id="PTHR48041">
    <property type="entry name" value="ABC TRANSPORTER G FAMILY MEMBER 28"/>
    <property type="match status" value="1"/>
</dbReference>
<reference evidence="11 12" key="1">
    <citation type="journal article" date="2013" name="PLoS ONE">
        <title>Predicting the Proteins of Angomonas deanei, Strigomonas culicis and Their Respective Endosymbionts Reveals New Aspects of the Trypanosomatidae Family.</title>
        <authorList>
            <person name="Motta M.C."/>
            <person name="Martins A.C."/>
            <person name="de Souza S.S."/>
            <person name="Catta-Preta C.M."/>
            <person name="Silva R."/>
            <person name="Klein C.C."/>
            <person name="de Almeida L.G."/>
            <person name="de Lima Cunha O."/>
            <person name="Ciapina L.P."/>
            <person name="Brocchi M."/>
            <person name="Colabardini A.C."/>
            <person name="de Araujo Lima B."/>
            <person name="Machado C.R."/>
            <person name="de Almeida Soares C.M."/>
            <person name="Probst C.M."/>
            <person name="de Menezes C.B."/>
            <person name="Thompson C.E."/>
            <person name="Bartholomeu D.C."/>
            <person name="Gradia D.F."/>
            <person name="Pavoni D.P."/>
            <person name="Grisard E.C."/>
            <person name="Fantinatti-Garboggini F."/>
            <person name="Marchini F.K."/>
            <person name="Rodrigues-Luiz G.F."/>
            <person name="Wagner G."/>
            <person name="Goldman G.H."/>
            <person name="Fietto J.L."/>
            <person name="Elias M.C."/>
            <person name="Goldman M.H."/>
            <person name="Sagot M.F."/>
            <person name="Pereira M."/>
            <person name="Stoco P.H."/>
            <person name="de Mendonca-Neto R.P."/>
            <person name="Teixeira S.M."/>
            <person name="Maciel T.E."/>
            <person name="de Oliveira Mendes T.A."/>
            <person name="Urmenyi T.P."/>
            <person name="de Souza W."/>
            <person name="Schenkman S."/>
            <person name="de Vasconcelos A.T."/>
        </authorList>
    </citation>
    <scope>NUCLEOTIDE SEQUENCE [LARGE SCALE GENOMIC DNA]</scope>
</reference>
<feature type="transmembrane region" description="Helical" evidence="9">
    <location>
        <begin position="371"/>
        <end position="392"/>
    </location>
</feature>
<name>S9UM64_9TRYP</name>
<evidence type="ECO:0000256" key="9">
    <source>
        <dbReference type="SAM" id="Phobius"/>
    </source>
</evidence>
<dbReference type="SMART" id="SM00382">
    <property type="entry name" value="AAA"/>
    <property type="match status" value="1"/>
</dbReference>
<gene>
    <name evidence="11" type="ORF">STCU_03091</name>
</gene>
<keyword evidence="4" id="KW-0547">Nucleotide-binding</keyword>
<dbReference type="GO" id="GO:0140359">
    <property type="term" value="F:ABC-type transporter activity"/>
    <property type="evidence" value="ECO:0007669"/>
    <property type="project" value="InterPro"/>
</dbReference>
<dbReference type="InterPro" id="IPR043926">
    <property type="entry name" value="ABCG_dom"/>
</dbReference>
<sequence>MSDSASTDKKGDAGHSQLGQRQKTELEVKRAVNFTWENLTYKVPVEDKDGNTVYKTLLFNLSGCAKGGRVLSIMGPSGAGKTTLMGTITGKLFNKAAIQDGCCFMNNNIYQQRYKKLVSYVCQDDIVMGKDTPREAINFSARLRLGLDQEAAERRVKEVISRLSLTKCQNTILGIPGILKGVSGGERKRANIGTELVTNPYVLLLDEPTTGLDSVNAVRVGALLQDLARSDQRTVIATVHSPSSELFDLFDDLLLLAKGHTIYHGPTQDSLAYFASLGYKVPPRTNPTEYFMNLLQLPEATLSQLWLAWEDYVVSPEAESNPCLATVNGPITMTDEFLEEQLRVKGANLCLQFGELCKRSFRMYLRDPGQFYGRSIQCVFFALFLGLFFFNLKVNQQGVQDRTGALYMTLMNNLFGAAMNGIAAFPPERAVFLQEQANDAYNAFIYYAAKNAAEFPFQLLFPTIFVLFTYFMLHFVRTAAAFFVNWFITVLMGIFGYVFGLMFATFFKESQAAFAIIPAVLLPLFIVSGMFANTDRLYPYWEWLNYLSFPRHAYLGVFVNEFRRLGTICSPVTTSCTYADGDAVIAKMGFENWHWWQSFLAIILYYIGVFLIGGLSLFIQGEQRRGKLQFAKNLDKRVATARAIASAKSNDMISADDSTLCNSIETPLTPTLAAAATTTRNPSLDHGQAKERG</sequence>
<dbReference type="PANTHER" id="PTHR48041:SF127">
    <property type="entry name" value="TRANSPORTER, PUTATIVE-RELATED"/>
    <property type="match status" value="1"/>
</dbReference>
<comment type="subcellular location">
    <subcellularLocation>
        <location evidence="1">Membrane</location>
        <topology evidence="1">Multi-pass membrane protein</topology>
    </subcellularLocation>
</comment>
<feature type="domain" description="ABC transporter" evidence="10">
    <location>
        <begin position="34"/>
        <end position="283"/>
    </location>
</feature>
<keyword evidence="2" id="KW-0813">Transport</keyword>
<feature type="transmembrane region" description="Helical" evidence="9">
    <location>
        <begin position="479"/>
        <end position="500"/>
    </location>
</feature>
<comment type="caution">
    <text evidence="11">The sequence shown here is derived from an EMBL/GenBank/DDBJ whole genome shotgun (WGS) entry which is preliminary data.</text>
</comment>
<feature type="region of interest" description="Disordered" evidence="8">
    <location>
        <begin position="1"/>
        <end position="24"/>
    </location>
</feature>
<dbReference type="Pfam" id="PF19055">
    <property type="entry name" value="ABC2_membrane_7"/>
    <property type="match status" value="1"/>
</dbReference>
<proteinExistence type="predicted"/>
<dbReference type="PROSITE" id="PS50893">
    <property type="entry name" value="ABC_TRANSPORTER_2"/>
    <property type="match status" value="1"/>
</dbReference>
<evidence type="ECO:0000256" key="7">
    <source>
        <dbReference type="ARBA" id="ARBA00023136"/>
    </source>
</evidence>
<dbReference type="Gene3D" id="3.40.50.300">
    <property type="entry name" value="P-loop containing nucleotide triphosphate hydrolases"/>
    <property type="match status" value="1"/>
</dbReference>
<dbReference type="InterPro" id="IPR013525">
    <property type="entry name" value="ABC2_TM"/>
</dbReference>
<keyword evidence="7 9" id="KW-0472">Membrane</keyword>
<evidence type="ECO:0000256" key="2">
    <source>
        <dbReference type="ARBA" id="ARBA00022448"/>
    </source>
</evidence>
<dbReference type="InterPro" id="IPR027417">
    <property type="entry name" value="P-loop_NTPase"/>
</dbReference>
<dbReference type="FunFam" id="3.40.50.300:FF:001495">
    <property type="entry name" value="ATP-binding cassette protein subfamily G, member 4"/>
    <property type="match status" value="1"/>
</dbReference>
<dbReference type="SUPFAM" id="SSF52540">
    <property type="entry name" value="P-loop containing nucleoside triphosphate hydrolases"/>
    <property type="match status" value="1"/>
</dbReference>
<feature type="compositionally biased region" description="Basic and acidic residues" evidence="8">
    <location>
        <begin position="1"/>
        <end position="13"/>
    </location>
</feature>
<keyword evidence="5 11" id="KW-0067">ATP-binding</keyword>
<feature type="transmembrane region" description="Helical" evidence="9">
    <location>
        <begin position="404"/>
        <end position="425"/>
    </location>
</feature>
<dbReference type="InterPro" id="IPR050352">
    <property type="entry name" value="ABCG_transporters"/>
</dbReference>
<dbReference type="GO" id="GO:0016887">
    <property type="term" value="F:ATP hydrolysis activity"/>
    <property type="evidence" value="ECO:0007669"/>
    <property type="project" value="InterPro"/>
</dbReference>
<dbReference type="OrthoDB" id="66620at2759"/>
<dbReference type="InterPro" id="IPR003593">
    <property type="entry name" value="AAA+_ATPase"/>
</dbReference>
<dbReference type="Pfam" id="PF01061">
    <property type="entry name" value="ABC2_membrane"/>
    <property type="match status" value="1"/>
</dbReference>
<dbReference type="Pfam" id="PF00005">
    <property type="entry name" value="ABC_tran"/>
    <property type="match status" value="1"/>
</dbReference>
<organism evidence="11 12">
    <name type="scientific">Strigomonas culicis</name>
    <dbReference type="NCBI Taxonomy" id="28005"/>
    <lineage>
        <taxon>Eukaryota</taxon>
        <taxon>Discoba</taxon>
        <taxon>Euglenozoa</taxon>
        <taxon>Kinetoplastea</taxon>
        <taxon>Metakinetoplastina</taxon>
        <taxon>Trypanosomatida</taxon>
        <taxon>Trypanosomatidae</taxon>
        <taxon>Strigomonadinae</taxon>
        <taxon>Strigomonas</taxon>
    </lineage>
</organism>
<evidence type="ECO:0000256" key="1">
    <source>
        <dbReference type="ARBA" id="ARBA00004141"/>
    </source>
</evidence>
<feature type="transmembrane region" description="Helical" evidence="9">
    <location>
        <begin position="512"/>
        <end position="532"/>
    </location>
</feature>
<evidence type="ECO:0000256" key="8">
    <source>
        <dbReference type="SAM" id="MobiDB-lite"/>
    </source>
</evidence>
<dbReference type="AlphaFoldDB" id="S9UM64"/>
<dbReference type="InterPro" id="IPR003439">
    <property type="entry name" value="ABC_transporter-like_ATP-bd"/>
</dbReference>
<dbReference type="GO" id="GO:0005524">
    <property type="term" value="F:ATP binding"/>
    <property type="evidence" value="ECO:0007669"/>
    <property type="project" value="UniProtKB-KW"/>
</dbReference>
<dbReference type="GO" id="GO:0016020">
    <property type="term" value="C:membrane"/>
    <property type="evidence" value="ECO:0007669"/>
    <property type="project" value="UniProtKB-SubCell"/>
</dbReference>
<evidence type="ECO:0000256" key="4">
    <source>
        <dbReference type="ARBA" id="ARBA00022741"/>
    </source>
</evidence>
<evidence type="ECO:0000256" key="5">
    <source>
        <dbReference type="ARBA" id="ARBA00022840"/>
    </source>
</evidence>
<dbReference type="EMBL" id="ATMH01003091">
    <property type="protein sequence ID" value="EPY31932.1"/>
    <property type="molecule type" value="Genomic_DNA"/>
</dbReference>
<evidence type="ECO:0000256" key="6">
    <source>
        <dbReference type="ARBA" id="ARBA00022989"/>
    </source>
</evidence>
<keyword evidence="12" id="KW-1185">Reference proteome</keyword>
<dbReference type="PROSITE" id="PS00211">
    <property type="entry name" value="ABC_TRANSPORTER_1"/>
    <property type="match status" value="1"/>
</dbReference>